<gene>
    <name evidence="2" type="ordered locus">STAUR_1365</name>
</gene>
<dbReference type="RefSeq" id="WP_013374639.1">
    <property type="nucleotide sequence ID" value="NC_014623.1"/>
</dbReference>
<protein>
    <submittedName>
        <fullName evidence="2">Uncharacterized protein</fullName>
    </submittedName>
</protein>
<dbReference type="STRING" id="378806.STAUR_1365"/>
<accession>E3FJ74</accession>
<dbReference type="EMBL" id="CP002271">
    <property type="protein sequence ID" value="ADO69169.1"/>
    <property type="molecule type" value="Genomic_DNA"/>
</dbReference>
<organism evidence="2 3">
    <name type="scientific">Stigmatella aurantiaca (strain DW4/3-1)</name>
    <dbReference type="NCBI Taxonomy" id="378806"/>
    <lineage>
        <taxon>Bacteria</taxon>
        <taxon>Pseudomonadati</taxon>
        <taxon>Myxococcota</taxon>
        <taxon>Myxococcia</taxon>
        <taxon>Myxococcales</taxon>
        <taxon>Cystobacterineae</taxon>
        <taxon>Archangiaceae</taxon>
        <taxon>Stigmatella</taxon>
    </lineage>
</organism>
<dbReference type="AlphaFoldDB" id="E3FJ74"/>
<dbReference type="Proteomes" id="UP000001351">
    <property type="component" value="Chromosome"/>
</dbReference>
<evidence type="ECO:0000256" key="1">
    <source>
        <dbReference type="SAM" id="MobiDB-lite"/>
    </source>
</evidence>
<feature type="compositionally biased region" description="Pro residues" evidence="1">
    <location>
        <begin position="36"/>
        <end position="53"/>
    </location>
</feature>
<dbReference type="HOGENOM" id="CLU_2540968_0_0_7"/>
<proteinExistence type="predicted"/>
<feature type="region of interest" description="Disordered" evidence="1">
    <location>
        <begin position="16"/>
        <end position="83"/>
    </location>
</feature>
<reference evidence="2 3" key="1">
    <citation type="journal article" date="2011" name="Mol. Biol. Evol.">
        <title>Comparative genomic analysis of fruiting body formation in Myxococcales.</title>
        <authorList>
            <person name="Huntley S."/>
            <person name="Hamann N."/>
            <person name="Wegener-Feldbrugge S."/>
            <person name="Treuner-Lange A."/>
            <person name="Kube M."/>
            <person name="Reinhardt R."/>
            <person name="Klages S."/>
            <person name="Muller R."/>
            <person name="Ronning C.M."/>
            <person name="Nierman W.C."/>
            <person name="Sogaard-Andersen L."/>
        </authorList>
    </citation>
    <scope>NUCLEOTIDE SEQUENCE [LARGE SCALE GENOMIC DNA]</scope>
    <source>
        <strain evidence="2 3">DW4/3-1</strain>
    </source>
</reference>
<sequence length="83" mass="8824">MKELQVVGEDGRLYRVHVEQGTAPEVLAQGEGGKPSEPPPKPEAPKPGVPKPGTPAQDPQPTKELDQPGFKSSPVSISSFRAR</sequence>
<evidence type="ECO:0000313" key="3">
    <source>
        <dbReference type="Proteomes" id="UP000001351"/>
    </source>
</evidence>
<evidence type="ECO:0000313" key="2">
    <source>
        <dbReference type="EMBL" id="ADO69169.1"/>
    </source>
</evidence>
<keyword evidence="3" id="KW-1185">Reference proteome</keyword>
<name>E3FJ74_STIAD</name>
<dbReference type="KEGG" id="sur:STAUR_1365"/>
<feature type="compositionally biased region" description="Polar residues" evidence="1">
    <location>
        <begin position="73"/>
        <end position="83"/>
    </location>
</feature>